<proteinExistence type="inferred from homology"/>
<dbReference type="SMART" id="SM01037">
    <property type="entry name" value="Bet_v_1"/>
    <property type="match status" value="1"/>
</dbReference>
<dbReference type="EMBL" id="CM010715">
    <property type="protein sequence ID" value="RZC47434.1"/>
    <property type="molecule type" value="Genomic_DNA"/>
</dbReference>
<dbReference type="SUPFAM" id="SSF55961">
    <property type="entry name" value="Bet v1-like"/>
    <property type="match status" value="1"/>
</dbReference>
<comment type="similarity">
    <text evidence="1">Belongs to the MLP family.</text>
</comment>
<protein>
    <recommendedName>
        <fullName evidence="2">Bet v I/Major latex protein domain-containing protein</fullName>
    </recommendedName>
</protein>
<dbReference type="Gene3D" id="3.30.530.20">
    <property type="match status" value="1"/>
</dbReference>
<name>A0A4Y7IEY3_PAPSO</name>
<dbReference type="PANTHER" id="PTHR31338:SF16">
    <property type="entry name" value="POLYKETIDE CYCLASE_DEHYDRASE AND LIPID TRANSPORT SUPERFAMILY PROTEIN"/>
    <property type="match status" value="1"/>
</dbReference>
<dbReference type="CDD" id="cd07816">
    <property type="entry name" value="Bet_v1-like"/>
    <property type="match status" value="1"/>
</dbReference>
<dbReference type="InterPro" id="IPR000916">
    <property type="entry name" value="Bet_v_I/MLP"/>
</dbReference>
<gene>
    <name evidence="3" type="ORF">C5167_040371</name>
</gene>
<dbReference type="Pfam" id="PF00407">
    <property type="entry name" value="Bet_v_1"/>
    <property type="match status" value="1"/>
</dbReference>
<evidence type="ECO:0000256" key="1">
    <source>
        <dbReference type="ARBA" id="ARBA00038242"/>
    </source>
</evidence>
<dbReference type="GO" id="GO:0006952">
    <property type="term" value="P:defense response"/>
    <property type="evidence" value="ECO:0007669"/>
    <property type="project" value="InterPro"/>
</dbReference>
<dbReference type="Proteomes" id="UP000316621">
    <property type="component" value="Chromosome 1"/>
</dbReference>
<organism evidence="3 4">
    <name type="scientific">Papaver somniferum</name>
    <name type="common">Opium poppy</name>
    <dbReference type="NCBI Taxonomy" id="3469"/>
    <lineage>
        <taxon>Eukaryota</taxon>
        <taxon>Viridiplantae</taxon>
        <taxon>Streptophyta</taxon>
        <taxon>Embryophyta</taxon>
        <taxon>Tracheophyta</taxon>
        <taxon>Spermatophyta</taxon>
        <taxon>Magnoliopsida</taxon>
        <taxon>Ranunculales</taxon>
        <taxon>Papaveraceae</taxon>
        <taxon>Papaveroideae</taxon>
        <taxon>Papaver</taxon>
    </lineage>
</organism>
<dbReference type="InterPro" id="IPR052006">
    <property type="entry name" value="MLP-like"/>
</dbReference>
<evidence type="ECO:0000313" key="4">
    <source>
        <dbReference type="Proteomes" id="UP000316621"/>
    </source>
</evidence>
<dbReference type="OMA" id="NSHICAT"/>
<feature type="domain" description="Bet v I/Major latex protein" evidence="2">
    <location>
        <begin position="12"/>
        <end position="161"/>
    </location>
</feature>
<keyword evidence="4" id="KW-1185">Reference proteome</keyword>
<dbReference type="InterPro" id="IPR023393">
    <property type="entry name" value="START-like_dom_sf"/>
</dbReference>
<dbReference type="PANTHER" id="PTHR31338">
    <property type="entry name" value="POLYKETIDE CYCLASE/DEHYDRASE AND LIPID TRANSPORT SUPERFAMILY PROTEIN"/>
    <property type="match status" value="1"/>
</dbReference>
<dbReference type="AlphaFoldDB" id="A0A4Y7IEY3"/>
<dbReference type="Gramene" id="RZC47434">
    <property type="protein sequence ID" value="RZC47434"/>
    <property type="gene ID" value="C5167_040371"/>
</dbReference>
<dbReference type="OrthoDB" id="1858121at2759"/>
<evidence type="ECO:0000313" key="3">
    <source>
        <dbReference type="EMBL" id="RZC47434.1"/>
    </source>
</evidence>
<accession>A0A4Y7IEY3</accession>
<sequence>MINMAHHHTISGLVGKLITESEVNCNADKYYEMFKEHEDIPTAIPHIYTGAKVIEGHGTTSGCVKQWNYIVEGRHEFVHTKITHDDETRMIRYDVIDGEVMKIYKKFDAILRAKPKANGRGSIVSWTIQYEKIDEDSPVPIDYLGFFQSIIEDLNSHICATQ</sequence>
<evidence type="ECO:0000259" key="2">
    <source>
        <dbReference type="SMART" id="SM01037"/>
    </source>
</evidence>
<reference evidence="3 4" key="1">
    <citation type="journal article" date="2018" name="Science">
        <title>The opium poppy genome and morphinan production.</title>
        <authorList>
            <person name="Guo L."/>
            <person name="Winzer T."/>
            <person name="Yang X."/>
            <person name="Li Y."/>
            <person name="Ning Z."/>
            <person name="He Z."/>
            <person name="Teodor R."/>
            <person name="Lu Y."/>
            <person name="Bowser T.A."/>
            <person name="Graham I.A."/>
            <person name="Ye K."/>
        </authorList>
    </citation>
    <scope>NUCLEOTIDE SEQUENCE [LARGE SCALE GENOMIC DNA]</scope>
    <source>
        <strain evidence="4">cv. HN1</strain>
        <tissue evidence="3">Leaves</tissue>
    </source>
</reference>